<protein>
    <recommendedName>
        <fullName evidence="3">Immunity protein 52 domain-containing protein</fullName>
    </recommendedName>
</protein>
<evidence type="ECO:0008006" key="3">
    <source>
        <dbReference type="Google" id="ProtNLM"/>
    </source>
</evidence>
<keyword evidence="2" id="KW-1185">Reference proteome</keyword>
<organism evidence="1 2">
    <name type="scientific">Chryseobacterium carnipullorum</name>
    <dbReference type="NCBI Taxonomy" id="1124835"/>
    <lineage>
        <taxon>Bacteria</taxon>
        <taxon>Pseudomonadati</taxon>
        <taxon>Bacteroidota</taxon>
        <taxon>Flavobacteriia</taxon>
        <taxon>Flavobacteriales</taxon>
        <taxon>Weeksellaceae</taxon>
        <taxon>Chryseobacterium group</taxon>
        <taxon>Chryseobacterium</taxon>
    </lineage>
</organism>
<sequence>MLLLYQNKLNMEKIKVITRLTNREMSAHDFINYCKNIVVNLKNIFSDLKMVSIWDDSTNSKFYFENNLANFSVQNLDKILIYNPEEDVFQNDNEQDKNLYENSKSWIGFNTLLYLSKDKSETSDLSINITQGASEKNKTALINIEFSDEFLKTLTKDFSIKLIESLEKSGDLVYAVVISNEFRRKVKTSGQNLWIGYLTYFQDKNIKIHLPDSVNSINYDKGILIDLGEKIEISDEAVNKAVTIRNILGDEALNYSS</sequence>
<reference evidence="2" key="1">
    <citation type="submission" date="2018-11" db="EMBL/GenBank/DDBJ databases">
        <title>Proposal to divide the Flavobacteriaceae and reorganize its genera based on Amino Acid Identity values calculated from whole genome sequences.</title>
        <authorList>
            <person name="Nicholson A.C."/>
            <person name="Gulvik C.A."/>
            <person name="Whitney A.M."/>
            <person name="Humrighouse B.W."/>
            <person name="Bell M."/>
            <person name="Holmes B."/>
            <person name="Steigerwalt A.G."/>
            <person name="Villarma A."/>
            <person name="Sheth M."/>
            <person name="Batra D."/>
            <person name="Pryor J."/>
            <person name="Bernardet J.-F."/>
            <person name="Hugo C."/>
            <person name="Kampfer P."/>
            <person name="Newman J."/>
            <person name="McQuiston J.R."/>
        </authorList>
    </citation>
    <scope>NUCLEOTIDE SEQUENCE [LARGE SCALE GENOMIC DNA]</scope>
    <source>
        <strain evidence="2">G0188</strain>
    </source>
</reference>
<proteinExistence type="predicted"/>
<accession>A0A3G6M455</accession>
<dbReference type="KEGG" id="ccau:EG346_20705"/>
<dbReference type="EMBL" id="CP033920">
    <property type="protein sequence ID" value="AZA50451.1"/>
    <property type="molecule type" value="Genomic_DNA"/>
</dbReference>
<evidence type="ECO:0000313" key="1">
    <source>
        <dbReference type="EMBL" id="AZA50451.1"/>
    </source>
</evidence>
<gene>
    <name evidence="1" type="ORF">EG346_20705</name>
</gene>
<dbReference type="AlphaFoldDB" id="A0A3G6M455"/>
<evidence type="ECO:0000313" key="2">
    <source>
        <dbReference type="Proteomes" id="UP000273270"/>
    </source>
</evidence>
<name>A0A3G6M455_CHRCU</name>
<dbReference type="Proteomes" id="UP000273270">
    <property type="component" value="Chromosome"/>
</dbReference>